<dbReference type="EMBL" id="KK198755">
    <property type="protein sequence ID" value="KCW80926.1"/>
    <property type="molecule type" value="Genomic_DNA"/>
</dbReference>
<proteinExistence type="predicted"/>
<dbReference type="AlphaFoldDB" id="A0A059CS00"/>
<dbReference type="FunCoup" id="A0A059CS00">
    <property type="interactions" value="12"/>
</dbReference>
<accession>A0A059CS00</accession>
<sequence>MMNMDNWPVLSRLKRAVNKARLLFNFRRWRLMLMIADTSGRNWQRRCLSFNNRPGLTGCTDNGRSVSESSGSRQELQRTMSCLLSSEDDIDKRADMFISNFHRQLRMERQISLQLRYCRANSFGPMSS</sequence>
<gene>
    <name evidence="1" type="ORF">EUGRSUZ_C02285</name>
</gene>
<organism evidence="1">
    <name type="scientific">Eucalyptus grandis</name>
    <name type="common">Flooded gum</name>
    <dbReference type="NCBI Taxonomy" id="71139"/>
    <lineage>
        <taxon>Eukaryota</taxon>
        <taxon>Viridiplantae</taxon>
        <taxon>Streptophyta</taxon>
        <taxon>Embryophyta</taxon>
        <taxon>Tracheophyta</taxon>
        <taxon>Spermatophyta</taxon>
        <taxon>Magnoliopsida</taxon>
        <taxon>eudicotyledons</taxon>
        <taxon>Gunneridae</taxon>
        <taxon>Pentapetalae</taxon>
        <taxon>rosids</taxon>
        <taxon>malvids</taxon>
        <taxon>Myrtales</taxon>
        <taxon>Myrtaceae</taxon>
        <taxon>Myrtoideae</taxon>
        <taxon>Eucalypteae</taxon>
        <taxon>Eucalyptus</taxon>
    </lineage>
</organism>
<evidence type="ECO:0000313" key="1">
    <source>
        <dbReference type="EMBL" id="KCW80926.1"/>
    </source>
</evidence>
<dbReference type="InterPro" id="IPR008480">
    <property type="entry name" value="DUF761_pln"/>
</dbReference>
<evidence type="ECO:0008006" key="2">
    <source>
        <dbReference type="Google" id="ProtNLM"/>
    </source>
</evidence>
<reference evidence="1" key="1">
    <citation type="submission" date="2013-07" db="EMBL/GenBank/DDBJ databases">
        <title>The genome of Eucalyptus grandis.</title>
        <authorList>
            <person name="Schmutz J."/>
            <person name="Hayes R."/>
            <person name="Myburg A."/>
            <person name="Tuskan G."/>
            <person name="Grattapaglia D."/>
            <person name="Rokhsar D.S."/>
        </authorList>
    </citation>
    <scope>NUCLEOTIDE SEQUENCE</scope>
    <source>
        <tissue evidence="1">Leaf extractions</tissue>
    </source>
</reference>
<dbReference type="InParanoid" id="A0A059CS00"/>
<dbReference type="Pfam" id="PF05553">
    <property type="entry name" value="DUF761"/>
    <property type="match status" value="1"/>
</dbReference>
<dbReference type="Gramene" id="KCW80926">
    <property type="protein sequence ID" value="KCW80926"/>
    <property type="gene ID" value="EUGRSUZ_C02285"/>
</dbReference>
<protein>
    <recommendedName>
        <fullName evidence="2">DUF761 domain-containing protein</fullName>
    </recommendedName>
</protein>
<dbReference type="PANTHER" id="PTHR33098">
    <property type="entry name" value="COTTON FIBER (DUF761)"/>
    <property type="match status" value="1"/>
</dbReference>
<dbReference type="PANTHER" id="PTHR33098:SF112">
    <property type="entry name" value="COTTON FIBER PROTEIN"/>
    <property type="match status" value="1"/>
</dbReference>
<dbReference type="eggNOG" id="ENOG502S4HE">
    <property type="taxonomic scope" value="Eukaryota"/>
</dbReference>
<name>A0A059CS00_EUCGR</name>